<proteinExistence type="predicted"/>
<evidence type="ECO:0000313" key="2">
    <source>
        <dbReference type="Proteomes" id="UP001152622"/>
    </source>
</evidence>
<protein>
    <submittedName>
        <fullName evidence="1">Uncharacterized protein</fullName>
    </submittedName>
</protein>
<dbReference type="EMBL" id="JAINUF010000020">
    <property type="protein sequence ID" value="KAJ8335743.1"/>
    <property type="molecule type" value="Genomic_DNA"/>
</dbReference>
<evidence type="ECO:0000313" key="1">
    <source>
        <dbReference type="EMBL" id="KAJ8335743.1"/>
    </source>
</evidence>
<organism evidence="1 2">
    <name type="scientific">Synaphobranchus kaupii</name>
    <name type="common">Kaup's arrowtooth eel</name>
    <dbReference type="NCBI Taxonomy" id="118154"/>
    <lineage>
        <taxon>Eukaryota</taxon>
        <taxon>Metazoa</taxon>
        <taxon>Chordata</taxon>
        <taxon>Craniata</taxon>
        <taxon>Vertebrata</taxon>
        <taxon>Euteleostomi</taxon>
        <taxon>Actinopterygii</taxon>
        <taxon>Neopterygii</taxon>
        <taxon>Teleostei</taxon>
        <taxon>Anguilliformes</taxon>
        <taxon>Synaphobranchidae</taxon>
        <taxon>Synaphobranchus</taxon>
    </lineage>
</organism>
<accession>A0A9Q1IBK6</accession>
<keyword evidence="2" id="KW-1185">Reference proteome</keyword>
<sequence>MRLKTGHAVDGSRPWRINRFGSALSLVAPRRLIRSGAVLPRPRHRSGRDVVAHERQIRLHQGPRRALGTTCPAAVPRRDPWRRRCASLSLYPKANRPPSAPNPTAVSFNNSLIQMSLSLNSQDAFLRE</sequence>
<comment type="caution">
    <text evidence="1">The sequence shown here is derived from an EMBL/GenBank/DDBJ whole genome shotgun (WGS) entry which is preliminary data.</text>
</comment>
<dbReference type="Proteomes" id="UP001152622">
    <property type="component" value="Chromosome 20"/>
</dbReference>
<gene>
    <name evidence="1" type="ORF">SKAU_G00390850</name>
</gene>
<name>A0A9Q1IBK6_SYNKA</name>
<reference evidence="1" key="1">
    <citation type="journal article" date="2023" name="Science">
        <title>Genome structures resolve the early diversification of teleost fishes.</title>
        <authorList>
            <person name="Parey E."/>
            <person name="Louis A."/>
            <person name="Montfort J."/>
            <person name="Bouchez O."/>
            <person name="Roques C."/>
            <person name="Iampietro C."/>
            <person name="Lluch J."/>
            <person name="Castinel A."/>
            <person name="Donnadieu C."/>
            <person name="Desvignes T."/>
            <person name="Floi Bucao C."/>
            <person name="Jouanno E."/>
            <person name="Wen M."/>
            <person name="Mejri S."/>
            <person name="Dirks R."/>
            <person name="Jansen H."/>
            <person name="Henkel C."/>
            <person name="Chen W.J."/>
            <person name="Zahm M."/>
            <person name="Cabau C."/>
            <person name="Klopp C."/>
            <person name="Thompson A.W."/>
            <person name="Robinson-Rechavi M."/>
            <person name="Braasch I."/>
            <person name="Lecointre G."/>
            <person name="Bobe J."/>
            <person name="Postlethwait J.H."/>
            <person name="Berthelot C."/>
            <person name="Roest Crollius H."/>
            <person name="Guiguen Y."/>
        </authorList>
    </citation>
    <scope>NUCLEOTIDE SEQUENCE</scope>
    <source>
        <strain evidence="1">WJC10195</strain>
    </source>
</reference>
<dbReference type="AlphaFoldDB" id="A0A9Q1IBK6"/>